<gene>
    <name evidence="5" type="ORF">QQM35_00630</name>
</gene>
<protein>
    <submittedName>
        <fullName evidence="5">IucA/IucC family protein</fullName>
    </submittedName>
</protein>
<comment type="pathway">
    <text evidence="1">Siderophore biosynthesis.</text>
</comment>
<organism evidence="5 6">
    <name type="scientific">Staphylococcus hsinchuensis</name>
    <dbReference type="NCBI Taxonomy" id="3051183"/>
    <lineage>
        <taxon>Bacteria</taxon>
        <taxon>Bacillati</taxon>
        <taxon>Bacillota</taxon>
        <taxon>Bacilli</taxon>
        <taxon>Bacillales</taxon>
        <taxon>Staphylococcaceae</taxon>
        <taxon>Staphylococcus</taxon>
    </lineage>
</organism>
<dbReference type="PANTHER" id="PTHR34384:SF6">
    <property type="entry name" value="STAPHYLOFERRIN B SYNTHASE"/>
    <property type="match status" value="1"/>
</dbReference>
<evidence type="ECO:0000259" key="4">
    <source>
        <dbReference type="Pfam" id="PF06276"/>
    </source>
</evidence>
<dbReference type="InterPro" id="IPR022770">
    <property type="entry name" value="IucA/IucC-like_C"/>
</dbReference>
<evidence type="ECO:0000256" key="1">
    <source>
        <dbReference type="ARBA" id="ARBA00004924"/>
    </source>
</evidence>
<dbReference type="Gene3D" id="1.10.510.40">
    <property type="match status" value="1"/>
</dbReference>
<evidence type="ECO:0000313" key="5">
    <source>
        <dbReference type="EMBL" id="XAF70654.1"/>
    </source>
</evidence>
<feature type="domain" description="Aerobactin siderophore biosynthesis IucA/IucC N-terminal" evidence="3">
    <location>
        <begin position="193"/>
        <end position="434"/>
    </location>
</feature>
<dbReference type="Pfam" id="PF06276">
    <property type="entry name" value="FhuF"/>
    <property type="match status" value="1"/>
</dbReference>
<dbReference type="PANTHER" id="PTHR34384">
    <property type="entry name" value="L-2,3-DIAMINOPROPANOATE--CITRATE LIGASE"/>
    <property type="match status" value="1"/>
</dbReference>
<evidence type="ECO:0000259" key="3">
    <source>
        <dbReference type="Pfam" id="PF04183"/>
    </source>
</evidence>
<evidence type="ECO:0000256" key="2">
    <source>
        <dbReference type="ARBA" id="ARBA00007832"/>
    </source>
</evidence>
<dbReference type="EMBL" id="CP128355">
    <property type="protein sequence ID" value="XAF70654.1"/>
    <property type="molecule type" value="Genomic_DNA"/>
</dbReference>
<dbReference type="InterPro" id="IPR037455">
    <property type="entry name" value="LucA/IucC-like"/>
</dbReference>
<keyword evidence="6" id="KW-1185">Reference proteome</keyword>
<dbReference type="InterPro" id="IPR007310">
    <property type="entry name" value="Aerobactin_biosyn_IucA/IucC_N"/>
</dbReference>
<reference evidence="5 6" key="1">
    <citation type="journal article" date="2024" name="Pathogens">
        <title>Staphylococcus hsinchuensis sp. nov., Isolated from Soymilk.</title>
        <authorList>
            <person name="Wang Y.T."/>
            <person name="Lin Y.C."/>
            <person name="Hsieh Y.H."/>
            <person name="Lin Y.T."/>
            <person name="Hamada M."/>
            <person name="Chen C.C."/>
            <person name="Liou J.S."/>
            <person name="Lee A.Y."/>
            <person name="Zhang W.L."/>
            <person name="Chen Y.T."/>
            <person name="Huang C.H."/>
        </authorList>
    </citation>
    <scope>NUCLEOTIDE SEQUENCE [LARGE SCALE GENOMIC DNA]</scope>
    <source>
        <strain evidence="5 6">H164</strain>
    </source>
</reference>
<name>A0ABZ3ECX3_9STAP</name>
<dbReference type="RefSeq" id="WP_251518083.1">
    <property type="nucleotide sequence ID" value="NZ_CP128355.1"/>
</dbReference>
<feature type="domain" description="Aerobactin siderophore biosynthesis IucA/IucC-like C-terminal" evidence="4">
    <location>
        <begin position="467"/>
        <end position="639"/>
    </location>
</feature>
<evidence type="ECO:0000313" key="6">
    <source>
        <dbReference type="Proteomes" id="UP001436297"/>
    </source>
</evidence>
<sequence length="651" mass="74100">MNSNNNFSSLNIELTHDEREALSYLNSTNKLWAEHFNTMLMPSRDKITQRLITSLHRENLVNSRERSNIVDISNLPYSLNTNCHQVLKIAFPTTDKTLYAPISGIHAFDRIDVQGPFYITNQHQIQRVLHPETILNLILSEAPHLNNEASEQFLDDINNSAANMAIALSFQTYQLADVTVPLFELINQHQDPYLRSEQAVIEGHPLHPGAKLRKGMSPATTINYSSEFGHPIPMHFVLIAKDIAKVATLDGDYNSTIYHQFKGLHDVALQHVSAQQLEQYYVMAIHPWQYDNILLKEYQEELKSGQMIPLQYDINYFAGLSFRTLMPELPITTPHIKLSTNVHITGEIRTLSEQTTINGPQLTAILNNIKSTDPLFSEIEADTIDEIAGIHFYHPSDSSDVQVQRSEQLGTLFRTNINQMISSDTVPLIPSSLVATHPLNDETPLVSLIKLYKAHQNIESFNKASIEWFKQYSQAILDMTLPLVVKYGIAMEAHLQNTIASFNQDGSLNKMYIRDFEGLRIDKVQLNQAGYSTEHFHEKSLILTDSKTTVFNKMFYSTIQNHLGELIASIAKSCDNRKLESTIWSEISDIIDVKLNQIANSMSESEQSNIDAIRQTIFAPKIDYKCVTTMRLEDEADYYTYIQVKNPLVRK</sequence>
<dbReference type="Proteomes" id="UP001436297">
    <property type="component" value="Chromosome"/>
</dbReference>
<accession>A0ABZ3ECX3</accession>
<comment type="similarity">
    <text evidence="2">Belongs to the IucA/IucC family.</text>
</comment>
<proteinExistence type="inferred from homology"/>
<dbReference type="Pfam" id="PF04183">
    <property type="entry name" value="IucA_IucC"/>
    <property type="match status" value="1"/>
</dbReference>